<keyword evidence="2" id="KW-1185">Reference proteome</keyword>
<evidence type="ECO:0000313" key="2">
    <source>
        <dbReference type="Proteomes" id="UP001626603"/>
    </source>
</evidence>
<dbReference type="Proteomes" id="UP001626603">
    <property type="component" value="Chromosome"/>
</dbReference>
<sequence>MPKIKGGGKKGSTLVGCKVNEELLNKIDTMLDQEPAPYASRAEFVYTLIAEYFGKDEQRKLEKEALIVFIKTDPDIADAIRERALAILSEDLKSATQDE</sequence>
<dbReference type="EMBL" id="CP137641">
    <property type="protein sequence ID" value="WOX55045.1"/>
    <property type="molecule type" value="Genomic_DNA"/>
</dbReference>
<name>A0ABD8A662_9EURY</name>
<organism evidence="1 2">
    <name type="scientific">Methanoculleus palmolei</name>
    <dbReference type="NCBI Taxonomy" id="72612"/>
    <lineage>
        <taxon>Archaea</taxon>
        <taxon>Methanobacteriati</taxon>
        <taxon>Methanobacteriota</taxon>
        <taxon>Stenosarchaea group</taxon>
        <taxon>Methanomicrobia</taxon>
        <taxon>Methanomicrobiales</taxon>
        <taxon>Methanomicrobiaceae</taxon>
        <taxon>Methanoculleus</taxon>
    </lineage>
</organism>
<protein>
    <submittedName>
        <fullName evidence="1">Uncharacterized protein</fullName>
    </submittedName>
</protein>
<reference evidence="1 2" key="1">
    <citation type="submission" date="2023-10" db="EMBL/GenBank/DDBJ databases">
        <title>The complete genome sequence of Methanoculleus palmolei DSM 4273.</title>
        <authorList>
            <person name="Lai S.-J."/>
            <person name="You Y.-T."/>
            <person name="Chen S.-C."/>
        </authorList>
    </citation>
    <scope>NUCLEOTIDE SEQUENCE [LARGE SCALE GENOMIC DNA]</scope>
    <source>
        <strain evidence="1 2">DSM 4273</strain>
    </source>
</reference>
<dbReference type="AlphaFoldDB" id="A0ABD8A662"/>
<accession>A0ABD8A662</accession>
<evidence type="ECO:0000313" key="1">
    <source>
        <dbReference type="EMBL" id="WOX55045.1"/>
    </source>
</evidence>
<proteinExistence type="predicted"/>
<gene>
    <name evidence="1" type="ORF">R6Y95_06105</name>
</gene>